<protein>
    <submittedName>
        <fullName evidence="2">Uncharacterized protein</fullName>
    </submittedName>
</protein>
<evidence type="ECO:0000313" key="2">
    <source>
        <dbReference type="EMBL" id="KZL93250.1"/>
    </source>
</evidence>
<keyword evidence="1" id="KW-0812">Transmembrane</keyword>
<dbReference type="RefSeq" id="WP_066616836.1">
    <property type="nucleotide sequence ID" value="NZ_FQXL01000017.1"/>
</dbReference>
<accession>A0A162TZB2</accession>
<evidence type="ECO:0000256" key="1">
    <source>
        <dbReference type="SAM" id="Phobius"/>
    </source>
</evidence>
<keyword evidence="3" id="KW-1185">Reference proteome</keyword>
<reference evidence="2 3" key="1">
    <citation type="submission" date="2016-04" db="EMBL/GenBank/DDBJ databases">
        <title>Genome sequence of Clostridium magnum DSM 2767.</title>
        <authorList>
            <person name="Poehlein A."/>
            <person name="Uhlig R."/>
            <person name="Fischer R."/>
            <person name="Bahl H."/>
            <person name="Daniel R."/>
        </authorList>
    </citation>
    <scope>NUCLEOTIDE SEQUENCE [LARGE SCALE GENOMIC DNA]</scope>
    <source>
        <strain evidence="2 3">DSM 2767</strain>
    </source>
</reference>
<organism evidence="2 3">
    <name type="scientific">Clostridium magnum DSM 2767</name>
    <dbReference type="NCBI Taxonomy" id="1121326"/>
    <lineage>
        <taxon>Bacteria</taxon>
        <taxon>Bacillati</taxon>
        <taxon>Bacillota</taxon>
        <taxon>Clostridia</taxon>
        <taxon>Eubacteriales</taxon>
        <taxon>Clostridiaceae</taxon>
        <taxon>Clostridium</taxon>
    </lineage>
</organism>
<feature type="transmembrane region" description="Helical" evidence="1">
    <location>
        <begin position="98"/>
        <end position="115"/>
    </location>
</feature>
<dbReference type="EMBL" id="LWAE01000001">
    <property type="protein sequence ID" value="KZL93250.1"/>
    <property type="molecule type" value="Genomic_DNA"/>
</dbReference>
<evidence type="ECO:0000313" key="3">
    <source>
        <dbReference type="Proteomes" id="UP000076603"/>
    </source>
</evidence>
<gene>
    <name evidence="2" type="ORF">CLMAG_02730</name>
</gene>
<comment type="caution">
    <text evidence="2">The sequence shown here is derived from an EMBL/GenBank/DDBJ whole genome shotgun (WGS) entry which is preliminary data.</text>
</comment>
<sequence>MDNEFRLTSEDGFFLTFLGAWCSARQQLWNGDAKNILILILTILCFASLVCQIRIWANVKDEKIIKYSSVTCLIVLAVSVCYFMWANPTYLSPYDVKVLAGCCTGWILFPVLDMIDNRSYLTNRNAQGMAA</sequence>
<keyword evidence="1" id="KW-0472">Membrane</keyword>
<feature type="transmembrane region" description="Helical" evidence="1">
    <location>
        <begin position="36"/>
        <end position="57"/>
    </location>
</feature>
<dbReference type="AlphaFoldDB" id="A0A162TZB2"/>
<keyword evidence="1" id="KW-1133">Transmembrane helix</keyword>
<dbReference type="STRING" id="1121326.CLMAG_02730"/>
<dbReference type="PATRIC" id="fig|1121326.3.peg.249"/>
<dbReference type="Proteomes" id="UP000076603">
    <property type="component" value="Unassembled WGS sequence"/>
</dbReference>
<feature type="transmembrane region" description="Helical" evidence="1">
    <location>
        <begin position="64"/>
        <end position="86"/>
    </location>
</feature>
<name>A0A162TZB2_9CLOT</name>
<proteinExistence type="predicted"/>